<feature type="transmembrane region" description="Helical" evidence="2">
    <location>
        <begin position="215"/>
        <end position="236"/>
    </location>
</feature>
<evidence type="ECO:0000313" key="4">
    <source>
        <dbReference type="Proteomes" id="UP000594454"/>
    </source>
</evidence>
<dbReference type="Proteomes" id="UP000594454">
    <property type="component" value="Chromosome 3"/>
</dbReference>
<dbReference type="InParanoid" id="A0A7R8YVY6"/>
<feature type="compositionally biased region" description="Basic and acidic residues" evidence="1">
    <location>
        <begin position="360"/>
        <end position="381"/>
    </location>
</feature>
<keyword evidence="2" id="KW-0812">Transmembrane</keyword>
<feature type="transmembrane region" description="Helical" evidence="2">
    <location>
        <begin position="28"/>
        <end position="53"/>
    </location>
</feature>
<feature type="transmembrane region" description="Helical" evidence="2">
    <location>
        <begin position="181"/>
        <end position="200"/>
    </location>
</feature>
<feature type="transmembrane region" description="Helical" evidence="2">
    <location>
        <begin position="291"/>
        <end position="311"/>
    </location>
</feature>
<keyword evidence="4" id="KW-1185">Reference proteome</keyword>
<gene>
    <name evidence="3" type="ORF">HERILL_LOCUS7188</name>
</gene>
<evidence type="ECO:0000256" key="2">
    <source>
        <dbReference type="SAM" id="Phobius"/>
    </source>
</evidence>
<organism evidence="3 4">
    <name type="scientific">Hermetia illucens</name>
    <name type="common">Black soldier fly</name>
    <dbReference type="NCBI Taxonomy" id="343691"/>
    <lineage>
        <taxon>Eukaryota</taxon>
        <taxon>Metazoa</taxon>
        <taxon>Ecdysozoa</taxon>
        <taxon>Arthropoda</taxon>
        <taxon>Hexapoda</taxon>
        <taxon>Insecta</taxon>
        <taxon>Pterygota</taxon>
        <taxon>Neoptera</taxon>
        <taxon>Endopterygota</taxon>
        <taxon>Diptera</taxon>
        <taxon>Brachycera</taxon>
        <taxon>Stratiomyomorpha</taxon>
        <taxon>Stratiomyidae</taxon>
        <taxon>Hermetiinae</taxon>
        <taxon>Hermetia</taxon>
    </lineage>
</organism>
<proteinExistence type="predicted"/>
<keyword evidence="2" id="KW-0472">Membrane</keyword>
<feature type="region of interest" description="Disordered" evidence="1">
    <location>
        <begin position="360"/>
        <end position="411"/>
    </location>
</feature>
<accession>A0A7R8YVY6</accession>
<dbReference type="AlphaFoldDB" id="A0A7R8YVY6"/>
<dbReference type="EMBL" id="LR899011">
    <property type="protein sequence ID" value="CAD7084285.1"/>
    <property type="molecule type" value="Genomic_DNA"/>
</dbReference>
<reference evidence="3 4" key="1">
    <citation type="submission" date="2020-11" db="EMBL/GenBank/DDBJ databases">
        <authorList>
            <person name="Wallbank WR R."/>
            <person name="Pardo Diaz C."/>
            <person name="Kozak K."/>
            <person name="Martin S."/>
            <person name="Jiggins C."/>
            <person name="Moest M."/>
            <person name="Warren A I."/>
            <person name="Generalovic N T."/>
            <person name="Byers J.R.P. K."/>
            <person name="Montejo-Kovacevich G."/>
            <person name="Yen C E."/>
        </authorList>
    </citation>
    <scope>NUCLEOTIDE SEQUENCE [LARGE SCALE GENOMIC DNA]</scope>
</reference>
<protein>
    <submittedName>
        <fullName evidence="3">Uncharacterized protein</fullName>
    </submittedName>
</protein>
<sequence length="411" mass="46553">MTSVSTDKERHIVVLMTYHTLVDRDPKYVHYCWGCSVLICMAAIILTAILSFIAAQRLFETFDGNCIYTWNITFESRVESSTNPTPVNAIPTSFDNGSYIEDNRKSSKKLNHIFKQFETDYDSGDNVDVDEDPEKSRNLEISRENVKSEADYNFLTTMRVDIVKTVWASVNFCDYVLYNQVLASISGMICVTMLILYHTAGKAQLDWGLPKPWRIVFPSVIAFGIWSIVSIVHVVIMDKSYHSFCSGLAREIQTKTLGCNKLINALNPLVIEDSWITPGVNYLTHTATIRFTMLGWVTAFLIMLARMMFAIDFRLVRVTISTFSQKRKQPEVGSSSSESIELEQKAEQLDKSVKIMDVAHTERSVSSREDPDEFHSAHSDNEVVVTKLSSADPQDPDLDTQSPEKSRNVYA</sequence>
<evidence type="ECO:0000256" key="1">
    <source>
        <dbReference type="SAM" id="MobiDB-lite"/>
    </source>
</evidence>
<feature type="compositionally biased region" description="Basic and acidic residues" evidence="1">
    <location>
        <begin position="402"/>
        <end position="411"/>
    </location>
</feature>
<keyword evidence="2" id="KW-1133">Transmembrane helix</keyword>
<dbReference type="OrthoDB" id="8173371at2759"/>
<dbReference type="OMA" id="IEDSWIT"/>
<name>A0A7R8YVY6_HERIL</name>
<evidence type="ECO:0000313" key="3">
    <source>
        <dbReference type="EMBL" id="CAD7084285.1"/>
    </source>
</evidence>